<organism evidence="1 2">
    <name type="scientific">Roseibium aggregatum (strain ATCC 25650 / DSM 13394 / JCM 20685 / NBRC 16684 / NCIMB 2208 / IAM 12614 / B1)</name>
    <name type="common">Stappia aggregata</name>
    <dbReference type="NCBI Taxonomy" id="384765"/>
    <lineage>
        <taxon>Bacteria</taxon>
        <taxon>Pseudomonadati</taxon>
        <taxon>Pseudomonadota</taxon>
        <taxon>Alphaproteobacteria</taxon>
        <taxon>Hyphomicrobiales</taxon>
        <taxon>Stappiaceae</taxon>
        <taxon>Roseibium</taxon>
    </lineage>
</organism>
<dbReference type="GO" id="GO:0032196">
    <property type="term" value="P:transposition"/>
    <property type="evidence" value="ECO:0007669"/>
    <property type="project" value="TreeGrafter"/>
</dbReference>
<proteinExistence type="predicted"/>
<evidence type="ECO:0000313" key="1">
    <source>
        <dbReference type="EMBL" id="EAV40712.1"/>
    </source>
</evidence>
<dbReference type="Proteomes" id="UP000004848">
    <property type="component" value="Unassembled WGS sequence"/>
</dbReference>
<dbReference type="PANTHER" id="PTHR10948:SF23">
    <property type="entry name" value="TRANSPOSASE INSI FOR INSERTION SEQUENCE ELEMENT IS30A-RELATED"/>
    <property type="match status" value="1"/>
</dbReference>
<accession>A0P2Q9</accession>
<dbReference type="eggNOG" id="COG2826">
    <property type="taxonomic scope" value="Bacteria"/>
</dbReference>
<dbReference type="GO" id="GO:0005829">
    <property type="term" value="C:cytosol"/>
    <property type="evidence" value="ECO:0007669"/>
    <property type="project" value="TreeGrafter"/>
</dbReference>
<name>A0P2Q9_ROSAI</name>
<comment type="caution">
    <text evidence="1">The sequence shown here is derived from an EMBL/GenBank/DDBJ whole genome shotgun (WGS) entry which is preliminary data.</text>
</comment>
<gene>
    <name evidence="1" type="ORF">SIAM614_00682</name>
</gene>
<dbReference type="GO" id="GO:0004803">
    <property type="term" value="F:transposase activity"/>
    <property type="evidence" value="ECO:0007669"/>
    <property type="project" value="TreeGrafter"/>
</dbReference>
<dbReference type="EMBL" id="AAUW01000027">
    <property type="protein sequence ID" value="EAV40712.1"/>
    <property type="molecule type" value="Genomic_DNA"/>
</dbReference>
<sequence>MRISHEAIYQALYIQGRGALKRELSACLRSGRALHLPRERARNRGKSFFADAFMISDRPPEIGDRAVPGHWEGDLILGLGSSAIGPPVERTTRFTMLQHLPRMERMGRISLSKTAQHLPDMVLKRSAMPSPEPSWICRHISANH</sequence>
<dbReference type="PANTHER" id="PTHR10948">
    <property type="entry name" value="TRANSPOSASE"/>
    <property type="match status" value="1"/>
</dbReference>
<dbReference type="AlphaFoldDB" id="A0P2Q9"/>
<dbReference type="InterPro" id="IPR051917">
    <property type="entry name" value="Transposase-Integrase"/>
</dbReference>
<protein>
    <submittedName>
        <fullName evidence="1">Putative transposase</fullName>
    </submittedName>
</protein>
<evidence type="ECO:0000313" key="2">
    <source>
        <dbReference type="Proteomes" id="UP000004848"/>
    </source>
</evidence>
<reference evidence="1 2" key="1">
    <citation type="submission" date="2006-05" db="EMBL/GenBank/DDBJ databases">
        <authorList>
            <person name="King G."/>
            <person name="Ferriera S."/>
            <person name="Johnson J."/>
            <person name="Kravitz S."/>
            <person name="Beeson K."/>
            <person name="Sutton G."/>
            <person name="Rogers Y.-H."/>
            <person name="Friedman R."/>
            <person name="Frazier M."/>
            <person name="Venter J.C."/>
        </authorList>
    </citation>
    <scope>NUCLEOTIDE SEQUENCE [LARGE SCALE GENOMIC DNA]</scope>
    <source>
        <strain evidence="2">ATCC 25650 / DSM 13394 / JCM 20685 / NBRC 16684 / NCIMB 2208 / IAM 12614 / B1</strain>
    </source>
</reference>